<dbReference type="GO" id="GO:0003676">
    <property type="term" value="F:nucleic acid binding"/>
    <property type="evidence" value="ECO:0007669"/>
    <property type="project" value="InterPro"/>
</dbReference>
<protein>
    <recommendedName>
        <fullName evidence="1">HNH domain-containing protein</fullName>
    </recommendedName>
</protein>
<organism evidence="2 3">
    <name type="scientific">Novosphingobium silvae</name>
    <dbReference type="NCBI Taxonomy" id="2692619"/>
    <lineage>
        <taxon>Bacteria</taxon>
        <taxon>Pseudomonadati</taxon>
        <taxon>Pseudomonadota</taxon>
        <taxon>Alphaproteobacteria</taxon>
        <taxon>Sphingomonadales</taxon>
        <taxon>Sphingomonadaceae</taxon>
        <taxon>Novosphingobium</taxon>
    </lineage>
</organism>
<gene>
    <name evidence="2" type="ORF">GR702_17660</name>
</gene>
<dbReference type="CDD" id="cd00085">
    <property type="entry name" value="HNHc"/>
    <property type="match status" value="1"/>
</dbReference>
<dbReference type="Proteomes" id="UP000465810">
    <property type="component" value="Unassembled WGS sequence"/>
</dbReference>
<dbReference type="Gene3D" id="1.10.30.50">
    <property type="match status" value="1"/>
</dbReference>
<dbReference type="AlphaFoldDB" id="A0A7X4K7Y8"/>
<dbReference type="InterPro" id="IPR003615">
    <property type="entry name" value="HNH_nuc"/>
</dbReference>
<feature type="domain" description="HNH" evidence="1">
    <location>
        <begin position="27"/>
        <end position="80"/>
    </location>
</feature>
<proteinExistence type="predicted"/>
<accession>A0A7X4K7Y8</accession>
<keyword evidence="3" id="KW-1185">Reference proteome</keyword>
<reference evidence="2 3" key="1">
    <citation type="submission" date="2019-12" db="EMBL/GenBank/DDBJ databases">
        <authorList>
            <person name="Feng G."/>
            <person name="Zhu H."/>
        </authorList>
    </citation>
    <scope>NUCLEOTIDE SEQUENCE [LARGE SCALE GENOMIC DNA]</scope>
    <source>
        <strain evidence="2 3">FGD1</strain>
    </source>
</reference>
<evidence type="ECO:0000313" key="3">
    <source>
        <dbReference type="Proteomes" id="UP000465810"/>
    </source>
</evidence>
<dbReference type="InterPro" id="IPR002711">
    <property type="entry name" value="HNH"/>
</dbReference>
<evidence type="ECO:0000313" key="2">
    <source>
        <dbReference type="EMBL" id="MYL99591.1"/>
    </source>
</evidence>
<sequence>MRRSAKRKARLRRDRVALLRQAQRKRCGSCGGRVPPVGARCSAANRPTLDHVVPRAAGGANAIGNLLMMHHRCNHAKADRAPTGCELLMLAAANARLGL</sequence>
<dbReference type="RefSeq" id="WP_160987033.1">
    <property type="nucleotide sequence ID" value="NZ_WVTD01000017.1"/>
</dbReference>
<comment type="caution">
    <text evidence="2">The sequence shown here is derived from an EMBL/GenBank/DDBJ whole genome shotgun (WGS) entry which is preliminary data.</text>
</comment>
<evidence type="ECO:0000259" key="1">
    <source>
        <dbReference type="Pfam" id="PF01844"/>
    </source>
</evidence>
<dbReference type="EMBL" id="WVTD01000017">
    <property type="protein sequence ID" value="MYL99591.1"/>
    <property type="molecule type" value="Genomic_DNA"/>
</dbReference>
<name>A0A7X4K7Y8_9SPHN</name>
<dbReference type="Pfam" id="PF01844">
    <property type="entry name" value="HNH"/>
    <property type="match status" value="1"/>
</dbReference>
<dbReference type="GO" id="GO:0004519">
    <property type="term" value="F:endonuclease activity"/>
    <property type="evidence" value="ECO:0007669"/>
    <property type="project" value="InterPro"/>
</dbReference>
<dbReference type="GO" id="GO:0008270">
    <property type="term" value="F:zinc ion binding"/>
    <property type="evidence" value="ECO:0007669"/>
    <property type="project" value="InterPro"/>
</dbReference>